<keyword evidence="3" id="KW-1185">Reference proteome</keyword>
<protein>
    <recommendedName>
        <fullName evidence="4">Lipoprotein</fullName>
    </recommendedName>
</protein>
<dbReference type="OrthoDB" id="8084207at2"/>
<dbReference type="AlphaFoldDB" id="A0A1V8RSK6"/>
<gene>
    <name evidence="2" type="ORF">BFN67_16140</name>
</gene>
<dbReference type="PROSITE" id="PS51257">
    <property type="entry name" value="PROKAR_LIPOPROTEIN"/>
    <property type="match status" value="1"/>
</dbReference>
<accession>A0A1V8RSK6</accession>
<name>A0A1V8RSK6_9HYPH</name>
<comment type="caution">
    <text evidence="2">The sequence shown here is derived from an EMBL/GenBank/DDBJ whole genome shotgun (WGS) entry which is preliminary data.</text>
</comment>
<reference evidence="2 3" key="1">
    <citation type="journal article" date="2016" name="Int. J. Syst. Evol. Microbiol.">
        <title>Pseudaminobacter manganicus sp. nov., isolated from sludge of a manganese mine.</title>
        <authorList>
            <person name="Li J."/>
            <person name="Huang J."/>
            <person name="Liao S."/>
            <person name="Wang G."/>
        </authorList>
    </citation>
    <scope>NUCLEOTIDE SEQUENCE [LARGE SCALE GENOMIC DNA]</scope>
    <source>
        <strain evidence="2 3">JH-7</strain>
    </source>
</reference>
<dbReference type="EMBL" id="MDET01000010">
    <property type="protein sequence ID" value="OQM76191.1"/>
    <property type="molecule type" value="Genomic_DNA"/>
</dbReference>
<dbReference type="STRING" id="1873176.BFN67_16140"/>
<sequence length="116" mass="12456">MGNKTIPFLIFLLPVFAGCARSGDGTVMIPHMMDARRIWDKGPTGTQTPPVHSPTVFPVAPVSEPPRYRPSTSTVKHRKIHAQKAGATAAPAMEPTKPIACGAAHDLGDRVRMTCQ</sequence>
<evidence type="ECO:0008006" key="4">
    <source>
        <dbReference type="Google" id="ProtNLM"/>
    </source>
</evidence>
<organism evidence="2 3">
    <name type="scientific">Manganibacter manganicus</name>
    <dbReference type="NCBI Taxonomy" id="1873176"/>
    <lineage>
        <taxon>Bacteria</taxon>
        <taxon>Pseudomonadati</taxon>
        <taxon>Pseudomonadota</taxon>
        <taxon>Alphaproteobacteria</taxon>
        <taxon>Hyphomicrobiales</taxon>
        <taxon>Phyllobacteriaceae</taxon>
        <taxon>Manganibacter</taxon>
    </lineage>
</organism>
<dbReference type="Proteomes" id="UP000191905">
    <property type="component" value="Unassembled WGS sequence"/>
</dbReference>
<feature type="region of interest" description="Disordered" evidence="1">
    <location>
        <begin position="39"/>
        <end position="93"/>
    </location>
</feature>
<evidence type="ECO:0000313" key="2">
    <source>
        <dbReference type="EMBL" id="OQM76191.1"/>
    </source>
</evidence>
<evidence type="ECO:0000256" key="1">
    <source>
        <dbReference type="SAM" id="MobiDB-lite"/>
    </source>
</evidence>
<evidence type="ECO:0000313" key="3">
    <source>
        <dbReference type="Proteomes" id="UP000191905"/>
    </source>
</evidence>
<proteinExistence type="predicted"/>
<dbReference type="RefSeq" id="WP_080919158.1">
    <property type="nucleotide sequence ID" value="NZ_MDET01000010.1"/>
</dbReference>